<evidence type="ECO:0000259" key="2">
    <source>
        <dbReference type="Pfam" id="PF08531"/>
    </source>
</evidence>
<dbReference type="Pfam" id="PF05592">
    <property type="entry name" value="Bac_rhamnosid"/>
    <property type="match status" value="1"/>
</dbReference>
<dbReference type="InterPro" id="IPR035396">
    <property type="entry name" value="Bac_rhamnosid6H"/>
</dbReference>
<accession>A0ABU5PJV2</accession>
<dbReference type="SUPFAM" id="SSF49785">
    <property type="entry name" value="Galactose-binding domain-like"/>
    <property type="match status" value="1"/>
</dbReference>
<dbReference type="InterPro" id="IPR008902">
    <property type="entry name" value="Rhamnosid_concanavalin"/>
</dbReference>
<dbReference type="InterPro" id="IPR048653">
    <property type="entry name" value="RhaB_D2"/>
</dbReference>
<keyword evidence="6" id="KW-0378">Hydrolase</keyword>
<name>A0ABU5PJV2_9BACL</name>
<organism evidence="6 7">
    <name type="scientific">Paenibacillus phoenicis</name>
    <dbReference type="NCBI Taxonomy" id="554117"/>
    <lineage>
        <taxon>Bacteria</taxon>
        <taxon>Bacillati</taxon>
        <taxon>Bacillota</taxon>
        <taxon>Bacilli</taxon>
        <taxon>Bacillales</taxon>
        <taxon>Paenibacillaceae</taxon>
        <taxon>Paenibacillus</taxon>
    </lineage>
</organism>
<dbReference type="Pfam" id="PF17389">
    <property type="entry name" value="Bac_rhamnosid6H"/>
    <property type="match status" value="1"/>
</dbReference>
<evidence type="ECO:0000259" key="4">
    <source>
        <dbReference type="Pfam" id="PF17390"/>
    </source>
</evidence>
<comment type="caution">
    <text evidence="6">The sequence shown here is derived from an EMBL/GenBank/DDBJ whole genome shotgun (WGS) entry which is preliminary data.</text>
</comment>
<dbReference type="GO" id="GO:0016787">
    <property type="term" value="F:hydrolase activity"/>
    <property type="evidence" value="ECO:0007669"/>
    <property type="project" value="UniProtKB-KW"/>
</dbReference>
<dbReference type="Pfam" id="PF08531">
    <property type="entry name" value="Bac_rhamnosid_N"/>
    <property type="match status" value="1"/>
</dbReference>
<dbReference type="EMBL" id="JAYERP010000001">
    <property type="protein sequence ID" value="MEA3570225.1"/>
    <property type="molecule type" value="Genomic_DNA"/>
</dbReference>
<dbReference type="Gene3D" id="2.60.120.260">
    <property type="entry name" value="Galactose-binding domain-like"/>
    <property type="match status" value="3"/>
</dbReference>
<dbReference type="PANTHER" id="PTHR34987:SF2">
    <property type="entry name" value="B, PUTATIVE (AFU_ORTHOLOGUE AFUA_7G05040)-RELATED"/>
    <property type="match status" value="1"/>
</dbReference>
<feature type="domain" description="Alpha-L-rhamnosidase C-terminal" evidence="4">
    <location>
        <begin position="937"/>
        <end position="981"/>
    </location>
</feature>
<dbReference type="PANTHER" id="PTHR34987">
    <property type="entry name" value="C, PUTATIVE (AFU_ORTHOLOGUE AFUA_3G02880)-RELATED"/>
    <property type="match status" value="1"/>
</dbReference>
<evidence type="ECO:0000259" key="1">
    <source>
        <dbReference type="Pfam" id="PF05592"/>
    </source>
</evidence>
<feature type="domain" description="Alpha-L-rhamnosidase" evidence="5">
    <location>
        <begin position="238"/>
        <end position="420"/>
    </location>
</feature>
<dbReference type="Gene3D" id="1.50.10.10">
    <property type="match status" value="1"/>
</dbReference>
<evidence type="ECO:0000313" key="7">
    <source>
        <dbReference type="Proteomes" id="UP001292216"/>
    </source>
</evidence>
<dbReference type="InterPro" id="IPR012341">
    <property type="entry name" value="6hp_glycosidase-like_sf"/>
</dbReference>
<protein>
    <submittedName>
        <fullName evidence="6">Family 78 glycoside hydrolase catalytic domain</fullName>
    </submittedName>
</protein>
<feature type="domain" description="Alpha-L-rhamnosidase concanavalin-like" evidence="1">
    <location>
        <begin position="467"/>
        <end position="547"/>
    </location>
</feature>
<evidence type="ECO:0000259" key="3">
    <source>
        <dbReference type="Pfam" id="PF17389"/>
    </source>
</evidence>
<dbReference type="Proteomes" id="UP001292216">
    <property type="component" value="Unassembled WGS sequence"/>
</dbReference>
<dbReference type="RefSeq" id="WP_323076969.1">
    <property type="nucleotide sequence ID" value="NZ_CBCSKM010000017.1"/>
</dbReference>
<reference evidence="6 7" key="1">
    <citation type="submission" date="2023-12" db="EMBL/GenBank/DDBJ databases">
        <title>Whole genome sequencing of Paenibacillus phoenicis isolated from the Phoenix Mars Lander spacecraft assembly facility.</title>
        <authorList>
            <person name="Garcia A."/>
            <person name="Venkateswaran K."/>
        </authorList>
    </citation>
    <scope>NUCLEOTIDE SEQUENCE [LARGE SCALE GENOMIC DNA]</scope>
    <source>
        <strain evidence="6 7">3PO2SA</strain>
    </source>
</reference>
<dbReference type="Gene3D" id="2.60.420.10">
    <property type="entry name" value="Maltose phosphorylase, domain 3"/>
    <property type="match status" value="1"/>
</dbReference>
<evidence type="ECO:0000313" key="6">
    <source>
        <dbReference type="EMBL" id="MEA3570225.1"/>
    </source>
</evidence>
<dbReference type="InterPro" id="IPR008928">
    <property type="entry name" value="6-hairpin_glycosidase_sf"/>
</dbReference>
<dbReference type="SUPFAM" id="SSF48208">
    <property type="entry name" value="Six-hairpin glycosidases"/>
    <property type="match status" value="1"/>
</dbReference>
<proteinExistence type="predicted"/>
<dbReference type="Pfam" id="PF17390">
    <property type="entry name" value="Bac_rhamnosid_C"/>
    <property type="match status" value="1"/>
</dbReference>
<sequence length="1036" mass="116566">METLWQGKWIWHSGESSPRNEWRCFRKTFAWTAAHSGRAAIKLTADSRYVLYVNGQRIGQGPPRSWPFRLAYDEYDIGHLLRPGQTNVIAIMVMHFGISNFYYLRGRGGLLAQLELGDSSPAQLTDIPTPAANSSRPQILAATDDTWLTAVHSGHGRRSPRMSCQHAFAEKIDARLWDDNWIQPDYQPGPEWQPATVIGPAGCEPWGMPVPRDIPYLTEEPVYPRRIERLSKVKPVQYTAAIDLRNQFFQESTDTANPAEFLGFLATVVRCHQKCTVTLGLIDVGGTFRGCSLDGVWYDEKSLTGEAPERFLRLELEPGEHFLLIDVSGGTHGGGHHFAVDAEVPLEFLSPLSFIQANPNAQEGDSSAFVTLGPFDGGIRYDHKPSPPMNQAHPDYLRARGIADAAGLVPFANWLRPVPKALVSEEDVFILSVWKRHEAPLSIPNTLQQAVIPSFELAEVPWYPDADTEFVIDFGKELSGYLEFEVEAPEGAILDFYGFEFMHEGRRQDTYGLDHTLRYICAGGRHRYTSPVRRGLRYCQVTVRNAAVPVRLRYIRMLQSNYPIAEIGQFQSSDPRLNDIWQISQHTTRLCMEDTFVDCPMYEQTFWVGDARNEALINYYLFGADRIVERCLRLVPGSKFQTPFYADQVPSGWNSVIPNWTFFWIIACLELYRYNGDKSFAADIFPHIEYTLKHYLERLDERGLLWIRSWNLLDWAPLDQPNDGIVSHQNMFLVKALMSTTALASALGNDEAKVFYTDQANRLAATINKHLWSEEHQAYLDCIHTDGRRSDIFSIQTQVVALLCGIPEQAKDESVPLKEDQGSNSAAAHTVEASLAERRLASVERHILHPPSSFVQLGSPFMSFFYYEALAKLGKWDVMLEDMRGGYGQMIDWGATTCWEMYPNFTENRAKADLLTRSHCHAWSAGPAYFLGAYVLGVRSLEPGWSRVLVAPQPCGGLTWARGTVPVPGSGRIDVSWRLESPAAVAAEEGQAHPGLPRMHLRIVSPEDIDIEVQSPSEVEVVIEHIRVASGSSPSV</sequence>
<evidence type="ECO:0000259" key="5">
    <source>
        <dbReference type="Pfam" id="PF21557"/>
    </source>
</evidence>
<gene>
    <name evidence="6" type="ORF">U9M73_09465</name>
</gene>
<dbReference type="InterPro" id="IPR035398">
    <property type="entry name" value="Bac_rhamnosid_C"/>
</dbReference>
<dbReference type="InterPro" id="IPR008979">
    <property type="entry name" value="Galactose-bd-like_sf"/>
</dbReference>
<keyword evidence="7" id="KW-1185">Reference proteome</keyword>
<feature type="domain" description="Bacterial alpha-L-rhamnosidase N-terminal" evidence="2">
    <location>
        <begin position="38"/>
        <end position="197"/>
    </location>
</feature>
<dbReference type="Pfam" id="PF21557">
    <property type="entry name" value="RhaB_D2"/>
    <property type="match status" value="1"/>
</dbReference>
<dbReference type="InterPro" id="IPR013737">
    <property type="entry name" value="Bac_rhamnosid_N"/>
</dbReference>
<feature type="domain" description="Alpha-L-rhamnosidase six-hairpin glycosidase" evidence="3">
    <location>
        <begin position="566"/>
        <end position="935"/>
    </location>
</feature>